<dbReference type="OrthoDB" id="302635at2157"/>
<comment type="caution">
    <text evidence="2">The sequence shown here is derived from an EMBL/GenBank/DDBJ whole genome shotgun (WGS) entry which is preliminary data.</text>
</comment>
<organism evidence="2 3">
    <name type="scientific">Haloprofundus marisrubri</name>
    <dbReference type="NCBI Taxonomy" id="1514971"/>
    <lineage>
        <taxon>Archaea</taxon>
        <taxon>Methanobacteriati</taxon>
        <taxon>Methanobacteriota</taxon>
        <taxon>Stenosarchaea group</taxon>
        <taxon>Halobacteria</taxon>
        <taxon>Halobacteriales</taxon>
        <taxon>Haloferacaceae</taxon>
        <taxon>Haloprofundus</taxon>
    </lineage>
</organism>
<evidence type="ECO:0000256" key="1">
    <source>
        <dbReference type="SAM" id="MobiDB-lite"/>
    </source>
</evidence>
<dbReference type="EMBL" id="LOPU01000018">
    <property type="protein sequence ID" value="KTG10509.1"/>
    <property type="molecule type" value="Genomic_DNA"/>
</dbReference>
<reference evidence="2 3" key="1">
    <citation type="submission" date="2015-12" db="EMBL/GenBank/DDBJ databases">
        <title>Haloprofundus marisrubri gen. nov., sp. nov., an extremely halophilic archaeon isolated from the Discovery deep brine-seawater interface in the Red Sea.</title>
        <authorList>
            <person name="Zhang G."/>
            <person name="Stingl U."/>
            <person name="Rashid M."/>
        </authorList>
    </citation>
    <scope>NUCLEOTIDE SEQUENCE [LARGE SCALE GENOMIC DNA]</scope>
    <source>
        <strain evidence="2 3">SB9</strain>
    </source>
</reference>
<dbReference type="STRING" id="1514971.AUR64_11200"/>
<keyword evidence="3" id="KW-1185">Reference proteome</keyword>
<gene>
    <name evidence="2" type="ORF">AUR64_11200</name>
</gene>
<proteinExistence type="predicted"/>
<dbReference type="Proteomes" id="UP000054387">
    <property type="component" value="Unassembled WGS sequence"/>
</dbReference>
<feature type="region of interest" description="Disordered" evidence="1">
    <location>
        <begin position="11"/>
        <end position="30"/>
    </location>
</feature>
<sequence length="105" mass="11976">MLVYLHQYRESDANERVGGETSDTDAESYFGEQLESTDDWESVEYGDREILRRALTFEEVTAVSVPRDVEEPDEEIPGVTVQLRKDGDEEYVDDAVVVEVTDENP</sequence>
<dbReference type="RefSeq" id="WP_058581861.1">
    <property type="nucleotide sequence ID" value="NZ_LOPU01000018.1"/>
</dbReference>
<evidence type="ECO:0000313" key="3">
    <source>
        <dbReference type="Proteomes" id="UP000054387"/>
    </source>
</evidence>
<dbReference type="AlphaFoldDB" id="A0A0W1RAK6"/>
<protein>
    <submittedName>
        <fullName evidence="2">Uncharacterized protein</fullName>
    </submittedName>
</protein>
<accession>A0A0W1RAK6</accession>
<name>A0A0W1RAK6_9EURY</name>
<evidence type="ECO:0000313" key="2">
    <source>
        <dbReference type="EMBL" id="KTG10509.1"/>
    </source>
</evidence>